<keyword evidence="1" id="KW-0472">Membrane</keyword>
<organism evidence="3 4">
    <name type="scientific">Hyalangium minutum</name>
    <dbReference type="NCBI Taxonomy" id="394096"/>
    <lineage>
        <taxon>Bacteria</taxon>
        <taxon>Pseudomonadati</taxon>
        <taxon>Myxococcota</taxon>
        <taxon>Myxococcia</taxon>
        <taxon>Myxococcales</taxon>
        <taxon>Cystobacterineae</taxon>
        <taxon>Archangiaceae</taxon>
        <taxon>Hyalangium</taxon>
    </lineage>
</organism>
<dbReference type="InterPro" id="IPR038522">
    <property type="entry name" value="T4/T6SS_DotU_sf"/>
</dbReference>
<gene>
    <name evidence="3" type="ORF">DB31_3103</name>
</gene>
<evidence type="ECO:0000259" key="2">
    <source>
        <dbReference type="Pfam" id="PF09850"/>
    </source>
</evidence>
<dbReference type="EMBL" id="JMCB01000019">
    <property type="protein sequence ID" value="KFE63044.1"/>
    <property type="molecule type" value="Genomic_DNA"/>
</dbReference>
<dbReference type="AlphaFoldDB" id="A0A085W5T1"/>
<comment type="caution">
    <text evidence="3">The sequence shown here is derived from an EMBL/GenBank/DDBJ whole genome shotgun (WGS) entry which is preliminary data.</text>
</comment>
<reference evidence="3 4" key="1">
    <citation type="submission" date="2014-04" db="EMBL/GenBank/DDBJ databases">
        <title>Genome assembly of Hyalangium minutum DSM 14724.</title>
        <authorList>
            <person name="Sharma G."/>
            <person name="Subramanian S."/>
        </authorList>
    </citation>
    <scope>NUCLEOTIDE SEQUENCE [LARGE SCALE GENOMIC DNA]</scope>
    <source>
        <strain evidence="3 4">DSM 14724</strain>
    </source>
</reference>
<dbReference type="InterPro" id="IPR017732">
    <property type="entry name" value="T4/T6SS_DotU"/>
</dbReference>
<evidence type="ECO:0000256" key="1">
    <source>
        <dbReference type="SAM" id="Phobius"/>
    </source>
</evidence>
<protein>
    <recommendedName>
        <fullName evidence="2">Type IV / VI secretion system DotU domain-containing protein</fullName>
    </recommendedName>
</protein>
<sequence length="213" mass="24081">MNLEHWKIVFAQYRQTRALLDQWLPAETSRSEERTQVLVGRAGLAQLQQQLLVALDGLRSGLGSHYRSEEVDDALRPFIYLLDERVLLRLAEAEQYDWPPLQRHLRGEEGGGDLFFELADQKLNQPGASPLVFELLHFCLTAGFGGRYLGNTAKLREYKQRLGARIVTPEPAPAAPPAATNARPLLYEFPARYYAGACLCFLGLQGLLWWLSN</sequence>
<keyword evidence="1" id="KW-1133">Transmembrane helix</keyword>
<proteinExistence type="predicted"/>
<dbReference type="Gene3D" id="1.25.40.590">
    <property type="entry name" value="Type IV / VI secretion system, DotU"/>
    <property type="match status" value="1"/>
</dbReference>
<accession>A0A085W5T1</accession>
<keyword evidence="4" id="KW-1185">Reference proteome</keyword>
<dbReference type="Pfam" id="PF09850">
    <property type="entry name" value="DotU"/>
    <property type="match status" value="1"/>
</dbReference>
<evidence type="ECO:0000313" key="4">
    <source>
        <dbReference type="Proteomes" id="UP000028725"/>
    </source>
</evidence>
<dbReference type="Proteomes" id="UP000028725">
    <property type="component" value="Unassembled WGS sequence"/>
</dbReference>
<feature type="transmembrane region" description="Helical" evidence="1">
    <location>
        <begin position="193"/>
        <end position="211"/>
    </location>
</feature>
<keyword evidence="1" id="KW-0812">Transmembrane</keyword>
<evidence type="ECO:0000313" key="3">
    <source>
        <dbReference type="EMBL" id="KFE63044.1"/>
    </source>
</evidence>
<name>A0A085W5T1_9BACT</name>
<dbReference type="OrthoDB" id="5512727at2"/>
<dbReference type="STRING" id="394096.DB31_3103"/>
<feature type="domain" description="Type IV / VI secretion system DotU" evidence="2">
    <location>
        <begin position="41"/>
        <end position="210"/>
    </location>
</feature>
<dbReference type="RefSeq" id="WP_044196730.1">
    <property type="nucleotide sequence ID" value="NZ_JMCB01000019.1"/>
</dbReference>